<name>A0ABS8GBD6_9ALTE</name>
<evidence type="ECO:0000313" key="2">
    <source>
        <dbReference type="Proteomes" id="UP001520878"/>
    </source>
</evidence>
<accession>A0ABS8GBD6</accession>
<evidence type="ECO:0000313" key="1">
    <source>
        <dbReference type="EMBL" id="MCC2616531.1"/>
    </source>
</evidence>
<reference evidence="1 2" key="1">
    <citation type="submission" date="2021-10" db="EMBL/GenBank/DDBJ databases">
        <title>Draft genome of Aestuariibacter halophilus JC2043.</title>
        <authorList>
            <person name="Emsley S.A."/>
            <person name="Pfannmuller K.M."/>
            <person name="Ushijima B."/>
            <person name="Saw J.H."/>
            <person name="Videau P."/>
        </authorList>
    </citation>
    <scope>NUCLEOTIDE SEQUENCE [LARGE SCALE GENOMIC DNA]</scope>
    <source>
        <strain evidence="1 2">JC2043</strain>
    </source>
</reference>
<organism evidence="1 2">
    <name type="scientific">Fluctibacter halophilus</name>
    <dbReference type="NCBI Taxonomy" id="226011"/>
    <lineage>
        <taxon>Bacteria</taxon>
        <taxon>Pseudomonadati</taxon>
        <taxon>Pseudomonadota</taxon>
        <taxon>Gammaproteobacteria</taxon>
        <taxon>Alteromonadales</taxon>
        <taxon>Alteromonadaceae</taxon>
        <taxon>Fluctibacter</taxon>
    </lineage>
</organism>
<dbReference type="InterPro" id="IPR011008">
    <property type="entry name" value="Dimeric_a/b-barrel"/>
</dbReference>
<dbReference type="EMBL" id="JAJEWP010000002">
    <property type="protein sequence ID" value="MCC2616531.1"/>
    <property type="molecule type" value="Genomic_DNA"/>
</dbReference>
<keyword evidence="2" id="KW-1185">Reference proteome</keyword>
<proteinExistence type="predicted"/>
<dbReference type="SUPFAM" id="SSF54909">
    <property type="entry name" value="Dimeric alpha+beta barrel"/>
    <property type="match status" value="1"/>
</dbReference>
<sequence>MNEYMLIYQGGDPDWAENTSPEEMGAIMGRWEAWMGKLAAADKLANGGAPLHYAGKRVTPDGVVTDIAASEFKELVSGYSVVKAGSLEEACELVKDCPIMEYPDVTVEVRQIQTLE</sequence>
<dbReference type="Proteomes" id="UP001520878">
    <property type="component" value="Unassembled WGS sequence"/>
</dbReference>
<dbReference type="Gene3D" id="3.30.70.1060">
    <property type="entry name" value="Dimeric alpha+beta barrel"/>
    <property type="match status" value="1"/>
</dbReference>
<protein>
    <submittedName>
        <fullName evidence="1">YciI family protein</fullName>
    </submittedName>
</protein>
<dbReference type="RefSeq" id="WP_229159952.1">
    <property type="nucleotide sequence ID" value="NZ_JAJEWP010000002.1"/>
</dbReference>
<gene>
    <name evidence="1" type="ORF">LJ739_09790</name>
</gene>
<comment type="caution">
    <text evidence="1">The sequence shown here is derived from an EMBL/GenBank/DDBJ whole genome shotgun (WGS) entry which is preliminary data.</text>
</comment>